<dbReference type="SUPFAM" id="SSF53448">
    <property type="entry name" value="Nucleotide-diphospho-sugar transferases"/>
    <property type="match status" value="1"/>
</dbReference>
<dbReference type="InterPro" id="IPR001173">
    <property type="entry name" value="Glyco_trans_2-like"/>
</dbReference>
<gene>
    <name evidence="6" type="ORF">HNR70_002567</name>
</gene>
<dbReference type="EMBL" id="JACHLZ010000001">
    <property type="protein sequence ID" value="MBB5832754.1"/>
    <property type="molecule type" value="Genomic_DNA"/>
</dbReference>
<evidence type="ECO:0000256" key="1">
    <source>
        <dbReference type="ARBA" id="ARBA00004776"/>
    </source>
</evidence>
<comment type="pathway">
    <text evidence="1">Cell wall biogenesis; cell wall polysaccharide biosynthesis.</text>
</comment>
<accession>A0A841AI76</accession>
<evidence type="ECO:0000256" key="2">
    <source>
        <dbReference type="ARBA" id="ARBA00006739"/>
    </source>
</evidence>
<name>A0A841AI76_9MICO</name>
<dbReference type="CDD" id="cd00761">
    <property type="entry name" value="Glyco_tranf_GTA_type"/>
    <property type="match status" value="1"/>
</dbReference>
<evidence type="ECO:0000256" key="4">
    <source>
        <dbReference type="ARBA" id="ARBA00022679"/>
    </source>
</evidence>
<keyword evidence="3" id="KW-0328">Glycosyltransferase</keyword>
<feature type="domain" description="Glycosyltransferase 2-like" evidence="5">
    <location>
        <begin position="10"/>
        <end position="131"/>
    </location>
</feature>
<organism evidence="6 7">
    <name type="scientific">Brachybacterium aquaticum</name>
    <dbReference type="NCBI Taxonomy" id="1432564"/>
    <lineage>
        <taxon>Bacteria</taxon>
        <taxon>Bacillati</taxon>
        <taxon>Actinomycetota</taxon>
        <taxon>Actinomycetes</taxon>
        <taxon>Micrococcales</taxon>
        <taxon>Dermabacteraceae</taxon>
        <taxon>Brachybacterium</taxon>
    </lineage>
</organism>
<keyword evidence="7" id="KW-1185">Reference proteome</keyword>
<proteinExistence type="inferred from homology"/>
<dbReference type="AlphaFoldDB" id="A0A841AI76"/>
<evidence type="ECO:0000313" key="6">
    <source>
        <dbReference type="EMBL" id="MBB5832754.1"/>
    </source>
</evidence>
<protein>
    <submittedName>
        <fullName evidence="6">Glycosyltransferase involved in cell wall biosynthesis</fullName>
    </submittedName>
</protein>
<dbReference type="RefSeq" id="WP_184326026.1">
    <property type="nucleotide sequence ID" value="NZ_JACHLZ010000001.1"/>
</dbReference>
<evidence type="ECO:0000256" key="3">
    <source>
        <dbReference type="ARBA" id="ARBA00022676"/>
    </source>
</evidence>
<comment type="caution">
    <text evidence="6">The sequence shown here is derived from an EMBL/GenBank/DDBJ whole genome shotgun (WGS) entry which is preliminary data.</text>
</comment>
<sequence>MPDPKHPEASVIICVRNGGATIRRQLEALDAQEDAPAFEVIVVDNGSTDDTLDVVREWQARTRHATDEIRIVDAGGRPGIPRARNIGATAARGRRLLFCDADDRVCPGWVVAFVRGVDDGQLAGGRILAFDGQGVEHPEVFGPGLMESPYLPHVGNANCAVDRAAFFAAGGYDESLPRYGFEDVDLSWRMQEAGFPIVYVPGAVVHFTMSGAGTSLRKKFMPGRGRVLMASRYPLYDNRRYTARVVLRDVISTSLGALRASLRQRSVDRASAGRVVAAVGRVHGYIDYVLLRRLPERELLGTGRDS</sequence>
<reference evidence="6 7" key="1">
    <citation type="submission" date="2020-08" db="EMBL/GenBank/DDBJ databases">
        <title>Sequencing the genomes of 1000 actinobacteria strains.</title>
        <authorList>
            <person name="Klenk H.-P."/>
        </authorList>
    </citation>
    <scope>NUCLEOTIDE SEQUENCE [LARGE SCALE GENOMIC DNA]</scope>
    <source>
        <strain evidence="6 7">DSM 28796</strain>
    </source>
</reference>
<keyword evidence="4 6" id="KW-0808">Transferase</keyword>
<dbReference type="PANTHER" id="PTHR43179:SF12">
    <property type="entry name" value="GALACTOFURANOSYLTRANSFERASE GLFT2"/>
    <property type="match status" value="1"/>
</dbReference>
<evidence type="ECO:0000313" key="7">
    <source>
        <dbReference type="Proteomes" id="UP000588158"/>
    </source>
</evidence>
<dbReference type="PANTHER" id="PTHR43179">
    <property type="entry name" value="RHAMNOSYLTRANSFERASE WBBL"/>
    <property type="match status" value="1"/>
</dbReference>
<comment type="similarity">
    <text evidence="2">Belongs to the glycosyltransferase 2 family.</text>
</comment>
<dbReference type="InterPro" id="IPR029044">
    <property type="entry name" value="Nucleotide-diphossugar_trans"/>
</dbReference>
<dbReference type="GO" id="GO:0016757">
    <property type="term" value="F:glycosyltransferase activity"/>
    <property type="evidence" value="ECO:0007669"/>
    <property type="project" value="UniProtKB-KW"/>
</dbReference>
<dbReference type="Gene3D" id="3.90.550.10">
    <property type="entry name" value="Spore Coat Polysaccharide Biosynthesis Protein SpsA, Chain A"/>
    <property type="match status" value="1"/>
</dbReference>
<dbReference type="Pfam" id="PF00535">
    <property type="entry name" value="Glycos_transf_2"/>
    <property type="match status" value="1"/>
</dbReference>
<evidence type="ECO:0000259" key="5">
    <source>
        <dbReference type="Pfam" id="PF00535"/>
    </source>
</evidence>
<dbReference type="Proteomes" id="UP000588158">
    <property type="component" value="Unassembled WGS sequence"/>
</dbReference>